<dbReference type="EMBL" id="JAYMGO010000022">
    <property type="protein sequence ID" value="KAL1250918.1"/>
    <property type="molecule type" value="Genomic_DNA"/>
</dbReference>
<dbReference type="PANTHER" id="PTHR10903">
    <property type="entry name" value="GTPASE, IMAP FAMILY MEMBER-RELATED"/>
    <property type="match status" value="1"/>
</dbReference>
<feature type="domain" description="AIG1-type G" evidence="4">
    <location>
        <begin position="2"/>
        <end position="79"/>
    </location>
</feature>
<evidence type="ECO:0000259" key="4">
    <source>
        <dbReference type="Pfam" id="PF04548"/>
    </source>
</evidence>
<evidence type="ECO:0000256" key="3">
    <source>
        <dbReference type="ARBA" id="ARBA00023134"/>
    </source>
</evidence>
<accession>A0ABR3LDI6</accession>
<dbReference type="InterPro" id="IPR045058">
    <property type="entry name" value="GIMA/IAN/Toc"/>
</dbReference>
<keyword evidence="6" id="KW-1185">Reference proteome</keyword>
<dbReference type="Pfam" id="PF04548">
    <property type="entry name" value="AIG1"/>
    <property type="match status" value="1"/>
</dbReference>
<dbReference type="Proteomes" id="UP001558613">
    <property type="component" value="Unassembled WGS sequence"/>
</dbReference>
<organism evidence="5 6">
    <name type="scientific">Cirrhinus molitorella</name>
    <name type="common">mud carp</name>
    <dbReference type="NCBI Taxonomy" id="172907"/>
    <lineage>
        <taxon>Eukaryota</taxon>
        <taxon>Metazoa</taxon>
        <taxon>Chordata</taxon>
        <taxon>Craniata</taxon>
        <taxon>Vertebrata</taxon>
        <taxon>Euteleostomi</taxon>
        <taxon>Actinopterygii</taxon>
        <taxon>Neopterygii</taxon>
        <taxon>Teleostei</taxon>
        <taxon>Ostariophysi</taxon>
        <taxon>Cypriniformes</taxon>
        <taxon>Cyprinidae</taxon>
        <taxon>Labeoninae</taxon>
        <taxon>Labeonini</taxon>
        <taxon>Cirrhinus</taxon>
    </lineage>
</organism>
<comment type="similarity">
    <text evidence="1">Belongs to the TRAFAC class TrmE-Era-EngA-EngB-Septin-like GTPase superfamily. AIG1/Toc34/Toc159-like paraseptin GTPase family. IAN subfamily.</text>
</comment>
<protein>
    <recommendedName>
        <fullName evidence="4">AIG1-type G domain-containing protein</fullName>
    </recommendedName>
</protein>
<gene>
    <name evidence="5" type="ORF">QQF64_018714</name>
</gene>
<name>A0ABR3LDI6_9TELE</name>
<sequence length="182" mass="21282">MVLFTHGDELTGSIEEFTEANKALKEVVSRCEGGYQVFNNQDMEDRNQVVELLLKVDAVVAANEGNYYTSDSYQDVELMLKTKPEELKKMYEEKLQDIQRELENGFAEEMKKLQKRIETLTASEHEKEKIIGELDRLNKCKMAEYQRYYEAKLREARQEAEQTCTHPNMIKKKATETIELNK</sequence>
<reference evidence="5 6" key="1">
    <citation type="submission" date="2023-09" db="EMBL/GenBank/DDBJ databases">
        <authorList>
            <person name="Wang M."/>
        </authorList>
    </citation>
    <scope>NUCLEOTIDE SEQUENCE [LARGE SCALE GENOMIC DNA]</scope>
    <source>
        <strain evidence="5">GT-2023</strain>
        <tissue evidence="5">Liver</tissue>
    </source>
</reference>
<proteinExistence type="inferred from homology"/>
<comment type="caution">
    <text evidence="5">The sequence shown here is derived from an EMBL/GenBank/DDBJ whole genome shotgun (WGS) entry which is preliminary data.</text>
</comment>
<dbReference type="Gene3D" id="3.40.50.300">
    <property type="entry name" value="P-loop containing nucleotide triphosphate hydrolases"/>
    <property type="match status" value="1"/>
</dbReference>
<dbReference type="InterPro" id="IPR006703">
    <property type="entry name" value="G_AIG1"/>
</dbReference>
<evidence type="ECO:0000313" key="5">
    <source>
        <dbReference type="EMBL" id="KAL1250918.1"/>
    </source>
</evidence>
<evidence type="ECO:0000256" key="1">
    <source>
        <dbReference type="ARBA" id="ARBA00008535"/>
    </source>
</evidence>
<keyword evidence="2" id="KW-0547">Nucleotide-binding</keyword>
<evidence type="ECO:0000313" key="6">
    <source>
        <dbReference type="Proteomes" id="UP001558613"/>
    </source>
</evidence>
<keyword evidence="3" id="KW-0342">GTP-binding</keyword>
<dbReference type="InterPro" id="IPR027417">
    <property type="entry name" value="P-loop_NTPase"/>
</dbReference>
<evidence type="ECO:0000256" key="2">
    <source>
        <dbReference type="ARBA" id="ARBA00022741"/>
    </source>
</evidence>
<dbReference type="PANTHER" id="PTHR10903:SF180">
    <property type="entry name" value="GTPASE IMAP FAMILY MEMBER 7-LIKE"/>
    <property type="match status" value="1"/>
</dbReference>